<feature type="region of interest" description="Disordered" evidence="1">
    <location>
        <begin position="396"/>
        <end position="427"/>
    </location>
</feature>
<dbReference type="EMBL" id="JALLPJ020001168">
    <property type="protein sequence ID" value="KAL3775067.1"/>
    <property type="molecule type" value="Genomic_DNA"/>
</dbReference>
<accession>A0ABD3NGL4</accession>
<feature type="compositionally biased region" description="Polar residues" evidence="1">
    <location>
        <begin position="116"/>
        <end position="137"/>
    </location>
</feature>
<reference evidence="2 3" key="1">
    <citation type="submission" date="2024-10" db="EMBL/GenBank/DDBJ databases">
        <title>Updated reference genomes for cyclostephanoid diatoms.</title>
        <authorList>
            <person name="Roberts W.R."/>
            <person name="Alverson A.J."/>
        </authorList>
    </citation>
    <scope>NUCLEOTIDE SEQUENCE [LARGE SCALE GENOMIC DNA]</scope>
    <source>
        <strain evidence="2 3">AJA010-31</strain>
    </source>
</reference>
<evidence type="ECO:0000256" key="1">
    <source>
        <dbReference type="SAM" id="MobiDB-lite"/>
    </source>
</evidence>
<organism evidence="2 3">
    <name type="scientific">Cyclotella atomus</name>
    <dbReference type="NCBI Taxonomy" id="382360"/>
    <lineage>
        <taxon>Eukaryota</taxon>
        <taxon>Sar</taxon>
        <taxon>Stramenopiles</taxon>
        <taxon>Ochrophyta</taxon>
        <taxon>Bacillariophyta</taxon>
        <taxon>Coscinodiscophyceae</taxon>
        <taxon>Thalassiosirophycidae</taxon>
        <taxon>Stephanodiscales</taxon>
        <taxon>Stephanodiscaceae</taxon>
        <taxon>Cyclotella</taxon>
    </lineage>
</organism>
<comment type="caution">
    <text evidence="2">The sequence shown here is derived from an EMBL/GenBank/DDBJ whole genome shotgun (WGS) entry which is preliminary data.</text>
</comment>
<proteinExistence type="predicted"/>
<gene>
    <name evidence="2" type="ORF">ACHAWO_010876</name>
</gene>
<feature type="compositionally biased region" description="Polar residues" evidence="1">
    <location>
        <begin position="88"/>
        <end position="107"/>
    </location>
</feature>
<dbReference type="AlphaFoldDB" id="A0ABD3NGL4"/>
<name>A0ABD3NGL4_9STRA</name>
<evidence type="ECO:0008006" key="4">
    <source>
        <dbReference type="Google" id="ProtNLM"/>
    </source>
</evidence>
<evidence type="ECO:0000313" key="2">
    <source>
        <dbReference type="EMBL" id="KAL3775067.1"/>
    </source>
</evidence>
<evidence type="ECO:0000313" key="3">
    <source>
        <dbReference type="Proteomes" id="UP001530400"/>
    </source>
</evidence>
<protein>
    <recommendedName>
        <fullName evidence="4">PDZ domain-containing protein</fullName>
    </recommendedName>
</protein>
<feature type="region of interest" description="Disordered" evidence="1">
    <location>
        <begin position="1"/>
        <end position="21"/>
    </location>
</feature>
<sequence>MPAAITPISTPHEVLKDQTPSPHAVHEFSTAASEFNNVSSKCSNSIQEGDNTVRSDVISDLISDQLVTHITADDVCLLTLCDAGASDNDANAKQPNTNDAGATSSPENDAAAINPIDTSSNESQDPWSTSSPATPSNIILGPERLITFHTESLGIKLSRHTDGHVRILSITPFRSSNYTNERIRDGTLHEGDLIRQVAGVDLRKPIDANVWKLTVGLIKMAPRPLEMIVATEYTEVEDVNDAIGTIDDTSCEVKSVGRRCEVTGQTILPYCCDSPEDSGKRAKVLDAVENGGTRQIVFYQESLGVKLQHTRNGYVVVHSVTSSSCQVNDSDNKPSRRGELRPGDVVLEVGGVWDLYHPISINAWAILVKFIKECRRPMRMVVADATYLSLIASPGGSSCDESVQSSEQMSPCSVESGLDRIEEEDDA</sequence>
<feature type="region of interest" description="Disordered" evidence="1">
    <location>
        <begin position="87"/>
        <end position="138"/>
    </location>
</feature>
<feature type="compositionally biased region" description="Polar residues" evidence="1">
    <location>
        <begin position="396"/>
        <end position="413"/>
    </location>
</feature>
<keyword evidence="3" id="KW-1185">Reference proteome</keyword>
<dbReference type="Proteomes" id="UP001530400">
    <property type="component" value="Unassembled WGS sequence"/>
</dbReference>